<comment type="similarity">
    <text evidence="1">Belongs to the protein kinase superfamily. CMGC Ser/Thr protein kinase family. CDC2/CDKX subfamily.</text>
</comment>
<evidence type="ECO:0000256" key="11">
    <source>
        <dbReference type="SAM" id="MobiDB-lite"/>
    </source>
</evidence>
<evidence type="ECO:0000256" key="7">
    <source>
        <dbReference type="ARBA" id="ARBA00022777"/>
    </source>
</evidence>
<protein>
    <recommendedName>
        <fullName evidence="2">cyclin-dependent kinase</fullName>
        <ecNumber evidence="2">2.7.11.22</ecNumber>
    </recommendedName>
</protein>
<dbReference type="EC" id="2.7.11.22" evidence="2"/>
<feature type="non-terminal residue" evidence="13">
    <location>
        <position position="1"/>
    </location>
</feature>
<evidence type="ECO:0000256" key="5">
    <source>
        <dbReference type="ARBA" id="ARBA00022679"/>
    </source>
</evidence>
<evidence type="ECO:0000313" key="13">
    <source>
        <dbReference type="EMBL" id="GLI65917.1"/>
    </source>
</evidence>
<dbReference type="InterPro" id="IPR000719">
    <property type="entry name" value="Prot_kinase_dom"/>
</dbReference>
<keyword evidence="8" id="KW-0067">ATP-binding</keyword>
<evidence type="ECO:0000256" key="8">
    <source>
        <dbReference type="ARBA" id="ARBA00022840"/>
    </source>
</evidence>
<dbReference type="SMART" id="SM00220">
    <property type="entry name" value="S_TKc"/>
    <property type="match status" value="1"/>
</dbReference>
<feature type="region of interest" description="Disordered" evidence="11">
    <location>
        <begin position="79"/>
        <end position="109"/>
    </location>
</feature>
<keyword evidence="3" id="KW-0723">Serine/threonine-protein kinase</keyword>
<dbReference type="PANTHER" id="PTHR24056">
    <property type="entry name" value="CELL DIVISION PROTEIN KINASE"/>
    <property type="match status" value="1"/>
</dbReference>
<dbReference type="Pfam" id="PF00069">
    <property type="entry name" value="Pkinase"/>
    <property type="match status" value="1"/>
</dbReference>
<dbReference type="InterPro" id="IPR008271">
    <property type="entry name" value="Ser/Thr_kinase_AS"/>
</dbReference>
<evidence type="ECO:0000256" key="10">
    <source>
        <dbReference type="ARBA" id="ARBA00048367"/>
    </source>
</evidence>
<comment type="catalytic activity">
    <reaction evidence="10">
        <text>L-seryl-[protein] + ATP = O-phospho-L-seryl-[protein] + ADP + H(+)</text>
        <dbReference type="Rhea" id="RHEA:17989"/>
        <dbReference type="Rhea" id="RHEA-COMP:9863"/>
        <dbReference type="Rhea" id="RHEA-COMP:11604"/>
        <dbReference type="ChEBI" id="CHEBI:15378"/>
        <dbReference type="ChEBI" id="CHEBI:29999"/>
        <dbReference type="ChEBI" id="CHEBI:30616"/>
        <dbReference type="ChEBI" id="CHEBI:83421"/>
        <dbReference type="ChEBI" id="CHEBI:456216"/>
        <dbReference type="EC" id="2.7.11.22"/>
    </reaction>
</comment>
<keyword evidence="5" id="KW-0808">Transferase</keyword>
<dbReference type="PROSITE" id="PS50011">
    <property type="entry name" value="PROTEIN_KINASE_DOM"/>
    <property type="match status" value="1"/>
</dbReference>
<feature type="domain" description="Protein kinase" evidence="12">
    <location>
        <begin position="1"/>
        <end position="282"/>
    </location>
</feature>
<gene>
    <name evidence="13" type="ORF">VaNZ11_009522</name>
</gene>
<dbReference type="Gene3D" id="1.10.510.10">
    <property type="entry name" value="Transferase(Phosphotransferase) domain 1"/>
    <property type="match status" value="2"/>
</dbReference>
<keyword evidence="14" id="KW-1185">Reference proteome</keyword>
<organism evidence="13 14">
    <name type="scientific">Volvox africanus</name>
    <dbReference type="NCBI Taxonomy" id="51714"/>
    <lineage>
        <taxon>Eukaryota</taxon>
        <taxon>Viridiplantae</taxon>
        <taxon>Chlorophyta</taxon>
        <taxon>core chlorophytes</taxon>
        <taxon>Chlorophyceae</taxon>
        <taxon>CS clade</taxon>
        <taxon>Chlamydomonadales</taxon>
        <taxon>Volvocaceae</taxon>
        <taxon>Volvox</taxon>
    </lineage>
</organism>
<evidence type="ECO:0000313" key="14">
    <source>
        <dbReference type="Proteomes" id="UP001165090"/>
    </source>
</evidence>
<keyword evidence="4" id="KW-0597">Phosphoprotein</keyword>
<name>A0ABQ5S998_9CHLO</name>
<evidence type="ECO:0000256" key="4">
    <source>
        <dbReference type="ARBA" id="ARBA00022553"/>
    </source>
</evidence>
<comment type="catalytic activity">
    <reaction evidence="9">
        <text>L-threonyl-[protein] + ATP = O-phospho-L-threonyl-[protein] + ADP + H(+)</text>
        <dbReference type="Rhea" id="RHEA:46608"/>
        <dbReference type="Rhea" id="RHEA-COMP:11060"/>
        <dbReference type="Rhea" id="RHEA-COMP:11605"/>
        <dbReference type="ChEBI" id="CHEBI:15378"/>
        <dbReference type="ChEBI" id="CHEBI:30013"/>
        <dbReference type="ChEBI" id="CHEBI:30616"/>
        <dbReference type="ChEBI" id="CHEBI:61977"/>
        <dbReference type="ChEBI" id="CHEBI:456216"/>
        <dbReference type="EC" id="2.7.11.22"/>
    </reaction>
</comment>
<evidence type="ECO:0000256" key="1">
    <source>
        <dbReference type="ARBA" id="ARBA00006485"/>
    </source>
</evidence>
<evidence type="ECO:0000256" key="6">
    <source>
        <dbReference type="ARBA" id="ARBA00022741"/>
    </source>
</evidence>
<comment type="caution">
    <text evidence="13">The sequence shown here is derived from an EMBL/GenBank/DDBJ whole genome shotgun (WGS) entry which is preliminary data.</text>
</comment>
<dbReference type="EMBL" id="BSDZ01000026">
    <property type="protein sequence ID" value="GLI65917.1"/>
    <property type="molecule type" value="Genomic_DNA"/>
</dbReference>
<evidence type="ECO:0000256" key="2">
    <source>
        <dbReference type="ARBA" id="ARBA00012425"/>
    </source>
</evidence>
<reference evidence="13 14" key="1">
    <citation type="journal article" date="2023" name="IScience">
        <title>Expanded male sex-determining region conserved during the evolution of homothallism in the green alga Volvox.</title>
        <authorList>
            <person name="Yamamoto K."/>
            <person name="Matsuzaki R."/>
            <person name="Mahakham W."/>
            <person name="Heman W."/>
            <person name="Sekimoto H."/>
            <person name="Kawachi M."/>
            <person name="Minakuchi Y."/>
            <person name="Toyoda A."/>
            <person name="Nozaki H."/>
        </authorList>
    </citation>
    <scope>NUCLEOTIDE SEQUENCE [LARGE SCALE GENOMIC DNA]</scope>
    <source>
        <strain evidence="13 14">NIES-4468</strain>
    </source>
</reference>
<proteinExistence type="inferred from homology"/>
<dbReference type="InterPro" id="IPR011009">
    <property type="entry name" value="Kinase-like_dom_sf"/>
</dbReference>
<accession>A0ABQ5S998</accession>
<evidence type="ECO:0000256" key="3">
    <source>
        <dbReference type="ARBA" id="ARBA00022527"/>
    </source>
</evidence>
<evidence type="ECO:0000256" key="9">
    <source>
        <dbReference type="ARBA" id="ARBA00047811"/>
    </source>
</evidence>
<dbReference type="Proteomes" id="UP001165090">
    <property type="component" value="Unassembled WGS sequence"/>
</dbReference>
<keyword evidence="7" id="KW-0418">Kinase</keyword>
<keyword evidence="6" id="KW-0547">Nucleotide-binding</keyword>
<dbReference type="SUPFAM" id="SSF56112">
    <property type="entry name" value="Protein kinase-like (PK-like)"/>
    <property type="match status" value="1"/>
</dbReference>
<sequence length="292" mass="32323">LNRNLHSVPYRLRDVIANIPSKYCYLVLELLDTDLNSFMRGRHPLKLRTIKSIMYQVLSGLRHAHCHSIMHRDLKPQNILLRPRQREDPPNERAPGWSPEAGGGPPAGAAGNAAASCTCGMGSGGWDRVVAKIADFGLARGYLPYNGQDGGPYTDWVVTLFYRAPELLLGLRQYGPAVDVWSAGCVMAEMLTGAPLFTSSCEIGLLFDMFRKLGTPRPEQWGDLAGAANFSQQFPQWTAMQMQELVPQLALDAAGLDLLSRMLCYDPRVRITASQALQHPWFDDVGREELAA</sequence>
<dbReference type="PROSITE" id="PS00108">
    <property type="entry name" value="PROTEIN_KINASE_ST"/>
    <property type="match status" value="1"/>
</dbReference>
<dbReference type="Gene3D" id="3.30.200.20">
    <property type="entry name" value="Phosphorylase Kinase, domain 1"/>
    <property type="match status" value="1"/>
</dbReference>
<dbReference type="InterPro" id="IPR050108">
    <property type="entry name" value="CDK"/>
</dbReference>
<dbReference type="PANTHER" id="PTHR24056:SF548">
    <property type="entry name" value="CYCLIN-DEPENDENT KINASE A-1"/>
    <property type="match status" value="1"/>
</dbReference>
<evidence type="ECO:0000259" key="12">
    <source>
        <dbReference type="PROSITE" id="PS50011"/>
    </source>
</evidence>